<feature type="compositionally biased region" description="Acidic residues" evidence="1">
    <location>
        <begin position="109"/>
        <end position="121"/>
    </location>
</feature>
<accession>A0A383BQ92</accession>
<evidence type="ECO:0000256" key="1">
    <source>
        <dbReference type="SAM" id="MobiDB-lite"/>
    </source>
</evidence>
<organism evidence="2">
    <name type="scientific">marine metagenome</name>
    <dbReference type="NCBI Taxonomy" id="408172"/>
    <lineage>
        <taxon>unclassified sequences</taxon>
        <taxon>metagenomes</taxon>
        <taxon>ecological metagenomes</taxon>
    </lineage>
</organism>
<proteinExistence type="predicted"/>
<gene>
    <name evidence="2" type="ORF">METZ01_LOCUS474938</name>
</gene>
<feature type="compositionally biased region" description="Basic and acidic residues" evidence="1">
    <location>
        <begin position="83"/>
        <end position="93"/>
    </location>
</feature>
<feature type="non-terminal residue" evidence="2">
    <location>
        <position position="163"/>
    </location>
</feature>
<dbReference type="AlphaFoldDB" id="A0A383BQ92"/>
<reference evidence="2" key="1">
    <citation type="submission" date="2018-05" db="EMBL/GenBank/DDBJ databases">
        <authorList>
            <person name="Lanie J.A."/>
            <person name="Ng W.-L."/>
            <person name="Kazmierczak K.M."/>
            <person name="Andrzejewski T.M."/>
            <person name="Davidsen T.M."/>
            <person name="Wayne K.J."/>
            <person name="Tettelin H."/>
            <person name="Glass J.I."/>
            <person name="Rusch D."/>
            <person name="Podicherti R."/>
            <person name="Tsui H.-C.T."/>
            <person name="Winkler M.E."/>
        </authorList>
    </citation>
    <scope>NUCLEOTIDE SEQUENCE</scope>
</reference>
<name>A0A383BQ92_9ZZZZ</name>
<protein>
    <submittedName>
        <fullName evidence="2">Uncharacterized protein</fullName>
    </submittedName>
</protein>
<feature type="region of interest" description="Disordered" evidence="1">
    <location>
        <begin position="55"/>
        <end position="137"/>
    </location>
</feature>
<evidence type="ECO:0000313" key="2">
    <source>
        <dbReference type="EMBL" id="SVE22084.1"/>
    </source>
</evidence>
<sequence>MDQNPMKHSSSSFVSRTMLGLYLICLMFLMPLQLFSQEAEISDVVTETVESSIEDASEVQEELEEDAPRLVQPEEIGPSLDKAIQKGEQKSSLEELLAVPFDQVKDGGEGDETDGDIDEAADNEKGELPEPTEPQQSLAEQNLEEKLDLLLQEMLPQEYVGTT</sequence>
<dbReference type="EMBL" id="UINC01202334">
    <property type="protein sequence ID" value="SVE22084.1"/>
    <property type="molecule type" value="Genomic_DNA"/>
</dbReference>
<feature type="compositionally biased region" description="Acidic residues" evidence="1">
    <location>
        <begin position="55"/>
        <end position="65"/>
    </location>
</feature>